<dbReference type="Proteomes" id="UP000507222">
    <property type="component" value="Unassembled WGS sequence"/>
</dbReference>
<evidence type="ECO:0000313" key="2">
    <source>
        <dbReference type="Proteomes" id="UP000507222"/>
    </source>
</evidence>
<dbReference type="AlphaFoldDB" id="A0A6J5VNK8"/>
<name>A0A6J5VNK8_PRUAR</name>
<reference evidence="1 2" key="1">
    <citation type="submission" date="2020-05" db="EMBL/GenBank/DDBJ databases">
        <authorList>
            <person name="Campoy J."/>
            <person name="Schneeberger K."/>
            <person name="Spophaly S."/>
        </authorList>
    </citation>
    <scope>NUCLEOTIDE SEQUENCE [LARGE SCALE GENOMIC DNA]</scope>
    <source>
        <strain evidence="1">PruArmRojPasFocal</strain>
    </source>
</reference>
<dbReference type="EMBL" id="CAEKDK010000008">
    <property type="protein sequence ID" value="CAB4289651.1"/>
    <property type="molecule type" value="Genomic_DNA"/>
</dbReference>
<proteinExistence type="predicted"/>
<organism evidence="1 2">
    <name type="scientific">Prunus armeniaca</name>
    <name type="common">Apricot</name>
    <name type="synonym">Armeniaca vulgaris</name>
    <dbReference type="NCBI Taxonomy" id="36596"/>
    <lineage>
        <taxon>Eukaryota</taxon>
        <taxon>Viridiplantae</taxon>
        <taxon>Streptophyta</taxon>
        <taxon>Embryophyta</taxon>
        <taxon>Tracheophyta</taxon>
        <taxon>Spermatophyta</taxon>
        <taxon>Magnoliopsida</taxon>
        <taxon>eudicotyledons</taxon>
        <taxon>Gunneridae</taxon>
        <taxon>Pentapetalae</taxon>
        <taxon>rosids</taxon>
        <taxon>fabids</taxon>
        <taxon>Rosales</taxon>
        <taxon>Rosaceae</taxon>
        <taxon>Amygdaloideae</taxon>
        <taxon>Amygdaleae</taxon>
        <taxon>Prunus</taxon>
    </lineage>
</organism>
<protein>
    <submittedName>
        <fullName evidence="1">Uncharacterized protein</fullName>
    </submittedName>
</protein>
<accession>A0A6J5VNK8</accession>
<evidence type="ECO:0000313" key="1">
    <source>
        <dbReference type="EMBL" id="CAB4289651.1"/>
    </source>
</evidence>
<sequence>MGRFRGVSNPLHVELLALREGLHLAAKWPGLRICLERCTGDDQLFNCVADRLAHYPLLAHVPADEVEWWDSPPIWLSDTYRLSKISVEV</sequence>
<gene>
    <name evidence="1" type="ORF">CURHAP_LOCUS48886</name>
</gene>